<accession>A0ABN7P2C9</accession>
<dbReference type="CDD" id="cd06877">
    <property type="entry name" value="PX_SNX14"/>
    <property type="match status" value="1"/>
</dbReference>
<dbReference type="InterPro" id="IPR013937">
    <property type="entry name" value="Sorting_nexin_C"/>
</dbReference>
<gene>
    <name evidence="2" type="ORF">TPAB3V08_LOCUS8243</name>
</gene>
<evidence type="ECO:0000313" key="3">
    <source>
        <dbReference type="Proteomes" id="UP001153148"/>
    </source>
</evidence>
<evidence type="ECO:0000259" key="1">
    <source>
        <dbReference type="PROSITE" id="PS50195"/>
    </source>
</evidence>
<dbReference type="SUPFAM" id="SSF64268">
    <property type="entry name" value="PX domain"/>
    <property type="match status" value="1"/>
</dbReference>
<feature type="domain" description="PX" evidence="1">
    <location>
        <begin position="17"/>
        <end position="148"/>
    </location>
</feature>
<dbReference type="Gene3D" id="3.30.1520.10">
    <property type="entry name" value="Phox-like domain"/>
    <property type="match status" value="1"/>
</dbReference>
<proteinExistence type="predicted"/>
<organism evidence="2 3">
    <name type="scientific">Timema podura</name>
    <name type="common">Walking stick</name>
    <dbReference type="NCBI Taxonomy" id="61482"/>
    <lineage>
        <taxon>Eukaryota</taxon>
        <taxon>Metazoa</taxon>
        <taxon>Ecdysozoa</taxon>
        <taxon>Arthropoda</taxon>
        <taxon>Hexapoda</taxon>
        <taxon>Insecta</taxon>
        <taxon>Pterygota</taxon>
        <taxon>Neoptera</taxon>
        <taxon>Polyneoptera</taxon>
        <taxon>Phasmatodea</taxon>
        <taxon>Timematodea</taxon>
        <taxon>Timematoidea</taxon>
        <taxon>Timematidae</taxon>
        <taxon>Timema</taxon>
    </lineage>
</organism>
<feature type="non-terminal residue" evidence="2">
    <location>
        <position position="401"/>
    </location>
</feature>
<comment type="caution">
    <text evidence="2">The sequence shown here is derived from an EMBL/GenBank/DDBJ whole genome shotgun (WGS) entry which is preliminary data.</text>
</comment>
<dbReference type="Proteomes" id="UP001153148">
    <property type="component" value="Unassembled WGS sequence"/>
</dbReference>
<feature type="non-terminal residue" evidence="2">
    <location>
        <position position="1"/>
    </location>
</feature>
<dbReference type="InterPro" id="IPR001683">
    <property type="entry name" value="PX_dom"/>
</dbReference>
<dbReference type="Pfam" id="PF00787">
    <property type="entry name" value="PX"/>
    <property type="match status" value="1"/>
</dbReference>
<dbReference type="EMBL" id="CAJPIN010015311">
    <property type="protein sequence ID" value="CAG2061289.1"/>
    <property type="molecule type" value="Genomic_DNA"/>
</dbReference>
<dbReference type="InterPro" id="IPR037436">
    <property type="entry name" value="SNX14_PX"/>
</dbReference>
<dbReference type="Pfam" id="PF08628">
    <property type="entry name" value="Nexin_C"/>
    <property type="match status" value="1"/>
</dbReference>
<dbReference type="PROSITE" id="PS50195">
    <property type="entry name" value="PX"/>
    <property type="match status" value="1"/>
</dbReference>
<dbReference type="PANTHER" id="PTHR22775:SF44">
    <property type="entry name" value="SORTING NEXIN-14"/>
    <property type="match status" value="1"/>
</dbReference>
<reference evidence="2" key="1">
    <citation type="submission" date="2021-03" db="EMBL/GenBank/DDBJ databases">
        <authorList>
            <person name="Tran Van P."/>
        </authorList>
    </citation>
    <scope>NUCLEOTIDE SEQUENCE</scope>
</reference>
<evidence type="ECO:0000313" key="2">
    <source>
        <dbReference type="EMBL" id="CAG2061289.1"/>
    </source>
</evidence>
<dbReference type="SMART" id="SM00312">
    <property type="entry name" value="PX"/>
    <property type="match status" value="1"/>
</dbReference>
<dbReference type="InterPro" id="IPR036871">
    <property type="entry name" value="PX_dom_sf"/>
</dbReference>
<sequence>AEDLHLSESSTQRDLNAWRVSIPSVDTRFDINNKTYPVFNINVQRIDVNTEARESCLRCAEDPERYHWTVDRKYNDFYALESKLTEFHGEFTDTHLPPKRILFGPRGVEFMETKRQNFEDFLQRLLQKPNLRGSDLLHAFLRSSTDFVPASSTGLAGAVPEGLGRMIRRSVPIRLRKERGQHLDTFLSSFVQSTEASKAKPSKYEWKDVTSESKQKGSLPDKICVQGQLWHPFGPAASCSSKSSHRQQQCLLVRVFGAPQVVVRLAMAARAVLQNTINALVNFYLDRKLRKLLVPPRLGHLIHLLQGAVFNPKSSPISAIELEARAGRALEHLQNLLPGWLVRLMGPGYKIGLLTIFTAVQSPSLNKQASWSYCQSHILYTSSHFLRVSSSSVSILLLGQS</sequence>
<name>A0ABN7P2C9_TIMPD</name>
<dbReference type="PANTHER" id="PTHR22775">
    <property type="entry name" value="SORTING NEXIN"/>
    <property type="match status" value="1"/>
</dbReference>
<protein>
    <recommendedName>
        <fullName evidence="1">PX domain-containing protein</fullName>
    </recommendedName>
</protein>
<keyword evidence="3" id="KW-1185">Reference proteome</keyword>